<evidence type="ECO:0000256" key="1">
    <source>
        <dbReference type="SAM" id="MobiDB-lite"/>
    </source>
</evidence>
<sequence>MMFSRVSIEFGTSSPTFSSPLVDDEAGDIGLQGLSTDEINCVGYFPLTAGPAPPGAFSCTISSLRVREAQNVPFLPTPSPPCRLTPQSDGLASTCARSPSTSIQVSHTWSINGLCITGLQSPPSVVAPHPSPIRRVMINVVASISHEESTSPGTSLSEYRPGHPLAAASDDPPISLCFVPDSPHLVISESERISEDFVSVLNVGHPLRPSEAHLNLAGLGILMDTQPDVSSSRQMSEDIGSMSPDPETLSESPVSSASSPPQRLDDIAPPTVEYFSNYRLLFVIAEEDDEN</sequence>
<reference evidence="2 3" key="1">
    <citation type="journal article" date="2020" name="ISME J.">
        <title>Uncovering the hidden diversity of litter-decomposition mechanisms in mushroom-forming fungi.</title>
        <authorList>
            <person name="Floudas D."/>
            <person name="Bentzer J."/>
            <person name="Ahren D."/>
            <person name="Johansson T."/>
            <person name="Persson P."/>
            <person name="Tunlid A."/>
        </authorList>
    </citation>
    <scope>NUCLEOTIDE SEQUENCE [LARGE SCALE GENOMIC DNA]</scope>
    <source>
        <strain evidence="2 3">CBS 146.42</strain>
    </source>
</reference>
<comment type="caution">
    <text evidence="2">The sequence shown here is derived from an EMBL/GenBank/DDBJ whole genome shotgun (WGS) entry which is preliminary data.</text>
</comment>
<gene>
    <name evidence="2" type="ORF">D9756_003019</name>
</gene>
<protein>
    <submittedName>
        <fullName evidence="2">Uncharacterized protein</fullName>
    </submittedName>
</protein>
<feature type="compositionally biased region" description="Low complexity" evidence="1">
    <location>
        <begin position="250"/>
        <end position="261"/>
    </location>
</feature>
<name>A0A8H5LJ19_9AGAR</name>
<proteinExistence type="predicted"/>
<dbReference type="EMBL" id="JAACJO010000004">
    <property type="protein sequence ID" value="KAF5359345.1"/>
    <property type="molecule type" value="Genomic_DNA"/>
</dbReference>
<dbReference type="Proteomes" id="UP000559027">
    <property type="component" value="Unassembled WGS sequence"/>
</dbReference>
<dbReference type="OrthoDB" id="10545670at2759"/>
<feature type="region of interest" description="Disordered" evidence="1">
    <location>
        <begin position="227"/>
        <end position="268"/>
    </location>
</feature>
<accession>A0A8H5LJ19</accession>
<dbReference type="AlphaFoldDB" id="A0A8H5LJ19"/>
<evidence type="ECO:0000313" key="3">
    <source>
        <dbReference type="Proteomes" id="UP000559027"/>
    </source>
</evidence>
<keyword evidence="3" id="KW-1185">Reference proteome</keyword>
<evidence type="ECO:0000313" key="2">
    <source>
        <dbReference type="EMBL" id="KAF5359345.1"/>
    </source>
</evidence>
<organism evidence="2 3">
    <name type="scientific">Leucocoprinus leucothites</name>
    <dbReference type="NCBI Taxonomy" id="201217"/>
    <lineage>
        <taxon>Eukaryota</taxon>
        <taxon>Fungi</taxon>
        <taxon>Dikarya</taxon>
        <taxon>Basidiomycota</taxon>
        <taxon>Agaricomycotina</taxon>
        <taxon>Agaricomycetes</taxon>
        <taxon>Agaricomycetidae</taxon>
        <taxon>Agaricales</taxon>
        <taxon>Agaricineae</taxon>
        <taxon>Agaricaceae</taxon>
        <taxon>Leucocoprinus</taxon>
    </lineage>
</organism>